<keyword evidence="1" id="KW-0812">Transmembrane</keyword>
<comment type="caution">
    <text evidence="2">The sequence shown here is derived from an EMBL/GenBank/DDBJ whole genome shotgun (WGS) entry which is preliminary data.</text>
</comment>
<name>A0A1Q9D0X0_SYMMI</name>
<dbReference type="OrthoDB" id="10410360at2759"/>
<feature type="transmembrane region" description="Helical" evidence="1">
    <location>
        <begin position="123"/>
        <end position="149"/>
    </location>
</feature>
<dbReference type="Proteomes" id="UP000186817">
    <property type="component" value="Unassembled WGS sequence"/>
</dbReference>
<organism evidence="2 3">
    <name type="scientific">Symbiodinium microadriaticum</name>
    <name type="common">Dinoflagellate</name>
    <name type="synonym">Zooxanthella microadriatica</name>
    <dbReference type="NCBI Taxonomy" id="2951"/>
    <lineage>
        <taxon>Eukaryota</taxon>
        <taxon>Sar</taxon>
        <taxon>Alveolata</taxon>
        <taxon>Dinophyceae</taxon>
        <taxon>Suessiales</taxon>
        <taxon>Symbiodiniaceae</taxon>
        <taxon>Symbiodinium</taxon>
    </lineage>
</organism>
<protein>
    <submittedName>
        <fullName evidence="2">Uncharacterized protein</fullName>
    </submittedName>
</protein>
<gene>
    <name evidence="2" type="ORF">AK812_SmicGene29798</name>
</gene>
<keyword evidence="3" id="KW-1185">Reference proteome</keyword>
<evidence type="ECO:0000313" key="2">
    <source>
        <dbReference type="EMBL" id="OLP88818.1"/>
    </source>
</evidence>
<keyword evidence="1" id="KW-0472">Membrane</keyword>
<reference evidence="2 3" key="1">
    <citation type="submission" date="2016-02" db="EMBL/GenBank/DDBJ databases">
        <title>Genome analysis of coral dinoflagellate symbionts highlights evolutionary adaptations to a symbiotic lifestyle.</title>
        <authorList>
            <person name="Aranda M."/>
            <person name="Li Y."/>
            <person name="Liew Y.J."/>
            <person name="Baumgarten S."/>
            <person name="Simakov O."/>
            <person name="Wilson M."/>
            <person name="Piel J."/>
            <person name="Ashoor H."/>
            <person name="Bougouffa S."/>
            <person name="Bajic V.B."/>
            <person name="Ryu T."/>
            <person name="Ravasi T."/>
            <person name="Bayer T."/>
            <person name="Micklem G."/>
            <person name="Kim H."/>
            <person name="Bhak J."/>
            <person name="Lajeunesse T.C."/>
            <person name="Voolstra C.R."/>
        </authorList>
    </citation>
    <scope>NUCLEOTIDE SEQUENCE [LARGE SCALE GENOMIC DNA]</scope>
    <source>
        <strain evidence="2 3">CCMP2467</strain>
    </source>
</reference>
<accession>A0A1Q9D0X0</accession>
<sequence length="2248" mass="234403">MAIVQKARLGPLLFALDGVRSDSLLLIRRLARSDFAASALDSVKLGMLASPQSAGCVGISTPALGLSCVGPVFSLSVVDGTWPGSLPPSQGSGCLSLSLLAPGFATLGLALPMHSSARLGPMLLVLGTACSGSVFAMFVADLACLGVPLPMRRLACPESAPAASQTLHPEASLLLHSCASSDLSSSAFGAACSGSPLPAPDLVTLGMLPLIQSFSRPGALSLTFGMGCSDVPLVTLDLLACGSLLSLRQLCYLGFLSFVSSVTRCGTSSPALDVAELEVSLLPRSFGHLGLVPSLFGCAAAETSPSVPDTGCFGASPLVRNYAWLGMSSLALGMPCFGTPTVILEVASTGSFLLMQRLARCSLAAKKHVQSRLCASFAQSLPVSCLDFASTGFLLVPRALGQPDASSLVPESCRLDLTLVLRAFARPGSAMLVLDPSSFGSFLSTRSLARLDSALSAVDSLSSGSSPPPRSLSWTGFAVSACSIGALGLVLPLRGFAWSGSGLLVFGSACLDLASLVSGWAHVGSPVSLQGLGRPGALPLASCPLKLGSLMLLRALVWLDSSIFLASSIRPDTFMPVLGSSYPGSALLPHSPQWLELGSVWLRTPRHVFVSFGVLRHRQFSTSEVLLLLVHSLRSSAKQSLMLPSQSALPPRGASRLGSVMVVSKMLDFGWNVSVSSEPQLAGLAASGQAFFLSYPGVGAVPALRHQLWMLENIVVQFKLEFSFIAMPGQIPTPVPSCARMDALMPIMDFAILDSVGHGILRSELGNSKQPPSGAAYFHPPLWNARFGSSSPLHSFGYVGSPASAAGLSRLGLLPLVLDLSKLDVLLAMRSLLRPGLLFLPLQCGSAGSMLPALDFGILDTPLLVQSMVALGAVTPVSDSLNLGPLLSLKSLARCGLALFVLDFAQLGPLPSMRSPAQLDATTAVHALVALGSASSVSDPLHLESPLFLRSLAQLDSIVPVLKSARTDSSLLLRSPACIGLFMSAADSATLASFLLVRGLARLELATLALDCSFLDAPLPLRRLACLGSLATVPLARFNSAAKRAFGCFGTLAPIPDIARCGFSLPAHGARRSALQAQPLKAVAIRVAGQVGFCTAWFAVLGMELSLAEAFIVRVANRIMDSTVKLLLTHCDAIMADLGKCQQNCPVSGSAAPVKSRVKQGPVPHAAGCSDAIDRLFSWFCNVRVGLSAFRDAFAVAVPFAPWSLHSCGFCVSIGCESLRAGLGRAWRFISSALPCKIGPVFHSVGFSKDGTDTFSAGIRQAWQLSIPGQSVPFRSSAQLEVFVLALGSSYLDFFSMLRSLARTSPLLLAVDSCSVGFLLSAKGLAKSEPVSLTLDSAMPESSPFMRSRSRLGLQTLLLDFLHLDMPMPPRALSRPEVFLLALGVMRIEPPLLLLEAVHLESILSARSPAQVETFLSASAPGHLGSSLISRNSACAGFAVASSGHSRSGSSMLAVDLLHLGLSVSSQTLARMGTFMSSFSRARIGSLSSALDPACMDLPALLRSLSCLGACLSVSDLVVLGAPFLVQAPVRSDSALLVLDFVQVASTLPARSLCHAGTAAFAPDASYLDSLASLRSSSWLDFLVSVVSWAQPGFVLPLQSPSPIGPALLASDPLHPEASLLLRSTSCPGISLLTLSFQHSGFLLLLQAPRTDFAPPSTACASLGLLLFAPDLTTSGLSMALHSSGWLALLLPILDPSHSDSFLSSRRPSCSDSPSLLVRFARLELSMATLDSSWPGSIPTAQSGFRSEFAMMPPGAARLDLPLSVPDYACLDLSALMHSLAFPDVFPSVSGRARMELLLTALDPLHLEPLFLLKSSACVNSLTSVLDSLHPGMLPPLRSLSWSGPYTPVFGSSQPEASLPIFDLGTLESLMPPRTYTRLGVHSLLCGFGRFGSASSALGFASPGAVLVARSSSRANFAASVPDPAMTELLLAPRGTACPGAPPPSYGFSQPGLTLPACDLADAGSPTLLQNWHRVGAAVPTPDFLLLESSAPVRASACSGAVALATELPRSEFLASLRSSACSEALTLVSGIVRTGASMSLVDYAVPGGELPVRHLSRSGSRLLVDCHRNSGFLPPSQSCAQLGPPAATPGTACSDPLLLVIDHAHSDPSTSLQSSACSEATFPVASAQLDFPLLTPDWVSCGASSLLRSFARSGFLLSAPESTELGALPPARSLQWPGSMPLLAQISRTDLVSPVLERSGIGSSLLPRTPQRLGTLSPAFNFLRVDLTIFLPENALSGVTVSTRSFS</sequence>
<keyword evidence="1" id="KW-1133">Transmembrane helix</keyword>
<dbReference type="EMBL" id="LSRX01000793">
    <property type="protein sequence ID" value="OLP88818.1"/>
    <property type="molecule type" value="Genomic_DNA"/>
</dbReference>
<proteinExistence type="predicted"/>
<evidence type="ECO:0000313" key="3">
    <source>
        <dbReference type="Proteomes" id="UP000186817"/>
    </source>
</evidence>
<evidence type="ECO:0000256" key="1">
    <source>
        <dbReference type="SAM" id="Phobius"/>
    </source>
</evidence>